<evidence type="ECO:0000256" key="3">
    <source>
        <dbReference type="ARBA" id="ARBA00022692"/>
    </source>
</evidence>
<dbReference type="InterPro" id="IPR001179">
    <property type="entry name" value="PPIase_FKBP_dom"/>
</dbReference>
<evidence type="ECO:0000256" key="6">
    <source>
        <dbReference type="ARBA" id="ARBA00023136"/>
    </source>
</evidence>
<dbReference type="InterPro" id="IPR011691">
    <property type="entry name" value="Vesicle_transpt_SFT2"/>
</dbReference>
<dbReference type="SUPFAM" id="SSF54534">
    <property type="entry name" value="FKBP-like"/>
    <property type="match status" value="1"/>
</dbReference>
<accession>A0A6N2KZB6</accession>
<dbReference type="Pfam" id="PF04178">
    <property type="entry name" value="Got1"/>
    <property type="match status" value="1"/>
</dbReference>
<keyword evidence="6 9" id="KW-0472">Membrane</keyword>
<evidence type="ECO:0000256" key="9">
    <source>
        <dbReference type="RuleBase" id="RU363111"/>
    </source>
</evidence>
<dbReference type="GO" id="GO:0016192">
    <property type="term" value="P:vesicle-mediated transport"/>
    <property type="evidence" value="ECO:0007669"/>
    <property type="project" value="InterPro"/>
</dbReference>
<dbReference type="Pfam" id="PF00254">
    <property type="entry name" value="FKBP_C"/>
    <property type="match status" value="1"/>
</dbReference>
<dbReference type="GO" id="GO:0003755">
    <property type="term" value="F:peptidyl-prolyl cis-trans isomerase activity"/>
    <property type="evidence" value="ECO:0007669"/>
    <property type="project" value="UniProtKB-KW"/>
</dbReference>
<evidence type="ECO:0000256" key="1">
    <source>
        <dbReference type="ARBA" id="ARBA00004141"/>
    </source>
</evidence>
<comment type="subcellular location">
    <subcellularLocation>
        <location evidence="1 9">Membrane</location>
        <topology evidence="1 9">Multi-pass membrane protein</topology>
    </subcellularLocation>
</comment>
<evidence type="ECO:0000259" key="10">
    <source>
        <dbReference type="PROSITE" id="PS50059"/>
    </source>
</evidence>
<dbReference type="GO" id="GO:0016020">
    <property type="term" value="C:membrane"/>
    <property type="evidence" value="ECO:0007669"/>
    <property type="project" value="UniProtKB-SubCell"/>
</dbReference>
<keyword evidence="8" id="KW-0413">Isomerase</keyword>
<reference evidence="11" key="1">
    <citation type="submission" date="2019-03" db="EMBL/GenBank/DDBJ databases">
        <authorList>
            <person name="Mank J."/>
            <person name="Almeida P."/>
        </authorList>
    </citation>
    <scope>NUCLEOTIDE SEQUENCE</scope>
    <source>
        <strain evidence="11">78183</strain>
    </source>
</reference>
<dbReference type="AlphaFoldDB" id="A0A6N2KZB6"/>
<dbReference type="InterPro" id="IPR007305">
    <property type="entry name" value="Vesicle_transpt_Got1/SFT2"/>
</dbReference>
<feature type="domain" description="PPIase FKBP-type" evidence="10">
    <location>
        <begin position="105"/>
        <end position="197"/>
    </location>
</feature>
<keyword evidence="8" id="KW-0697">Rotamase</keyword>
<keyword evidence="5 9" id="KW-1133">Transmembrane helix</keyword>
<dbReference type="PANTHER" id="PTHR23137:SF41">
    <property type="entry name" value="VESICLE TRANSPORT PROTEIN"/>
    <property type="match status" value="1"/>
</dbReference>
<dbReference type="GO" id="GO:0012505">
    <property type="term" value="C:endomembrane system"/>
    <property type="evidence" value="ECO:0007669"/>
    <property type="project" value="UniProtKB-ARBA"/>
</dbReference>
<evidence type="ECO:0000256" key="7">
    <source>
        <dbReference type="ARBA" id="ARBA00025800"/>
    </source>
</evidence>
<dbReference type="Gene3D" id="3.10.50.40">
    <property type="match status" value="1"/>
</dbReference>
<organism evidence="11">
    <name type="scientific">Salix viminalis</name>
    <name type="common">Common osier</name>
    <name type="synonym">Basket willow</name>
    <dbReference type="NCBI Taxonomy" id="40686"/>
    <lineage>
        <taxon>Eukaryota</taxon>
        <taxon>Viridiplantae</taxon>
        <taxon>Streptophyta</taxon>
        <taxon>Embryophyta</taxon>
        <taxon>Tracheophyta</taxon>
        <taxon>Spermatophyta</taxon>
        <taxon>Magnoliopsida</taxon>
        <taxon>eudicotyledons</taxon>
        <taxon>Gunneridae</taxon>
        <taxon>Pentapetalae</taxon>
        <taxon>rosids</taxon>
        <taxon>fabids</taxon>
        <taxon>Malpighiales</taxon>
        <taxon>Salicaceae</taxon>
        <taxon>Saliceae</taxon>
        <taxon>Salix</taxon>
    </lineage>
</organism>
<comment type="function">
    <text evidence="9">May be involved in fusion of retrograde transport vesicles derived from an endocytic compartment with the Golgi complex.</text>
</comment>
<feature type="transmembrane region" description="Helical" evidence="9">
    <location>
        <begin position="301"/>
        <end position="320"/>
    </location>
</feature>
<dbReference type="GO" id="GO:0005737">
    <property type="term" value="C:cytoplasm"/>
    <property type="evidence" value="ECO:0007669"/>
    <property type="project" value="UniProtKB-ARBA"/>
</dbReference>
<evidence type="ECO:0000313" key="11">
    <source>
        <dbReference type="EMBL" id="VFU33600.1"/>
    </source>
</evidence>
<dbReference type="EMBL" id="CAADRP010000902">
    <property type="protein sequence ID" value="VFU33600.1"/>
    <property type="molecule type" value="Genomic_DNA"/>
</dbReference>
<evidence type="ECO:0000256" key="2">
    <source>
        <dbReference type="ARBA" id="ARBA00022448"/>
    </source>
</evidence>
<evidence type="ECO:0000256" key="4">
    <source>
        <dbReference type="ARBA" id="ARBA00022927"/>
    </source>
</evidence>
<comment type="similarity">
    <text evidence="7 9">Belongs to the SFT2 family.</text>
</comment>
<evidence type="ECO:0000256" key="8">
    <source>
        <dbReference type="PROSITE-ProRule" id="PRU00277"/>
    </source>
</evidence>
<feature type="transmembrane region" description="Helical" evidence="9">
    <location>
        <begin position="269"/>
        <end position="295"/>
    </location>
</feature>
<feature type="transmembrane region" description="Helical" evidence="9">
    <location>
        <begin position="359"/>
        <end position="378"/>
    </location>
</feature>
<feature type="transmembrane region" description="Helical" evidence="9">
    <location>
        <begin position="336"/>
        <end position="353"/>
    </location>
</feature>
<protein>
    <recommendedName>
        <fullName evidence="9">Vesicle transport protein</fullName>
    </recommendedName>
</protein>
<evidence type="ECO:0000256" key="5">
    <source>
        <dbReference type="ARBA" id="ARBA00022989"/>
    </source>
</evidence>
<keyword evidence="2 9" id="KW-0813">Transport</keyword>
<comment type="catalytic activity">
    <reaction evidence="8">
        <text>[protein]-peptidylproline (omega=180) = [protein]-peptidylproline (omega=0)</text>
        <dbReference type="Rhea" id="RHEA:16237"/>
        <dbReference type="Rhea" id="RHEA-COMP:10747"/>
        <dbReference type="Rhea" id="RHEA-COMP:10748"/>
        <dbReference type="ChEBI" id="CHEBI:83833"/>
        <dbReference type="ChEBI" id="CHEBI:83834"/>
        <dbReference type="EC" id="5.2.1.8"/>
    </reaction>
</comment>
<keyword evidence="3 9" id="KW-0812">Transmembrane</keyword>
<gene>
    <name evidence="11" type="ORF">SVIM_LOCUS154698</name>
</gene>
<dbReference type="GO" id="GO:0015031">
    <property type="term" value="P:protein transport"/>
    <property type="evidence" value="ECO:0007669"/>
    <property type="project" value="UniProtKB-KW"/>
</dbReference>
<dbReference type="PANTHER" id="PTHR23137">
    <property type="entry name" value="VESICLE TRANSPORT PROTEIN-RELATED"/>
    <property type="match status" value="1"/>
</dbReference>
<sequence>MMDALPFRTLLHFPCTSKFTSCTRPKDAMPIDFKCNFSSLEIKRLSRRMVLKFCGFNTLLLSINPVLAAPMPEMKEPEVIRTLKLASGVKFQEIIEGEGSEAQEGDTVEVNYVCRRSNGYFVHSTVDQFSGESSPVILPLDENQIIKGLKEVLIGMKVGGKRRALIPPSVGYFGPRRSLFSHATEPLIFEVQLLKSWFSSSGEDQLREKPSSSLLADWNSYAATSDANESTNGLRSFGSLDLEAAVRSANDTVSGTLNSATSNIPSGKVLMYFGLFLATGVFFVFIAFTLFLPVIVLVPQKFAICFTLGCGFIIGSFFALKGPKNQLAHMSSKERIPFTLGFIGSMVGTLYVSMVWHSYVLSVLFSVIQVLALVYYAISYFPGGSAGLKFLSSSLASSAMRLFGR</sequence>
<name>A0A6N2KZB6_SALVM</name>
<proteinExistence type="inferred from homology"/>
<dbReference type="PROSITE" id="PS50059">
    <property type="entry name" value="FKBP_PPIASE"/>
    <property type="match status" value="1"/>
</dbReference>
<dbReference type="InterPro" id="IPR046357">
    <property type="entry name" value="PPIase_dom_sf"/>
</dbReference>
<keyword evidence="4 9" id="KW-0653">Protein transport</keyword>